<organism evidence="2 3">
    <name type="scientific">Geodia barretti</name>
    <name type="common">Barrett's horny sponge</name>
    <dbReference type="NCBI Taxonomy" id="519541"/>
    <lineage>
        <taxon>Eukaryota</taxon>
        <taxon>Metazoa</taxon>
        <taxon>Porifera</taxon>
        <taxon>Demospongiae</taxon>
        <taxon>Heteroscleromorpha</taxon>
        <taxon>Tetractinellida</taxon>
        <taxon>Astrophorina</taxon>
        <taxon>Geodiidae</taxon>
        <taxon>Geodia</taxon>
    </lineage>
</organism>
<name>A0AA35SCY6_GEOBA</name>
<comment type="caution">
    <text evidence="2">The sequence shown here is derived from an EMBL/GenBank/DDBJ whole genome shotgun (WGS) entry which is preliminary data.</text>
</comment>
<dbReference type="EMBL" id="CASHTH010002297">
    <property type="protein sequence ID" value="CAI8027785.1"/>
    <property type="molecule type" value="Genomic_DNA"/>
</dbReference>
<proteinExistence type="inferred from homology"/>
<dbReference type="InterPro" id="IPR006175">
    <property type="entry name" value="YjgF/YER057c/UK114"/>
</dbReference>
<dbReference type="SUPFAM" id="SSF55298">
    <property type="entry name" value="YjgF-like"/>
    <property type="match status" value="1"/>
</dbReference>
<evidence type="ECO:0000256" key="1">
    <source>
        <dbReference type="ARBA" id="ARBA00010552"/>
    </source>
</evidence>
<comment type="similarity">
    <text evidence="1">Belongs to the RutC family.</text>
</comment>
<accession>A0AA35SCY6</accession>
<dbReference type="AlphaFoldDB" id="A0AA35SCY6"/>
<dbReference type="Gene3D" id="3.30.1330.40">
    <property type="entry name" value="RutC-like"/>
    <property type="match status" value="1"/>
</dbReference>
<dbReference type="CDD" id="cd00448">
    <property type="entry name" value="YjgF_YER057c_UK114_family"/>
    <property type="match status" value="1"/>
</dbReference>
<dbReference type="PROSITE" id="PS01094">
    <property type="entry name" value="UPF0076"/>
    <property type="match status" value="1"/>
</dbReference>
<evidence type="ECO:0000313" key="2">
    <source>
        <dbReference type="EMBL" id="CAI8027785.1"/>
    </source>
</evidence>
<gene>
    <name evidence="2" type="ORF">GBAR_LOCUS15819</name>
</gene>
<keyword evidence="3" id="KW-1185">Reference proteome</keyword>
<protein>
    <submittedName>
        <fullName evidence="2">Uncharacterized protein</fullName>
    </submittedName>
</protein>
<reference evidence="2" key="1">
    <citation type="submission" date="2023-03" db="EMBL/GenBank/DDBJ databases">
        <authorList>
            <person name="Steffen K."/>
            <person name="Cardenas P."/>
        </authorList>
    </citation>
    <scope>NUCLEOTIDE SEQUENCE</scope>
</reference>
<dbReference type="InterPro" id="IPR019897">
    <property type="entry name" value="RidA_CS"/>
</dbReference>
<dbReference type="Proteomes" id="UP001174909">
    <property type="component" value="Unassembled WGS sequence"/>
</dbReference>
<dbReference type="InterPro" id="IPR035959">
    <property type="entry name" value="RutC-like_sf"/>
</dbReference>
<dbReference type="Pfam" id="PF01042">
    <property type="entry name" value="Ribonuc_L-PSP"/>
    <property type="match status" value="1"/>
</dbReference>
<sequence length="38" mass="4067">MTSTKHQPARAAYQAAKLPKAAKVEIEAIAIVGEVQDM</sequence>
<evidence type="ECO:0000313" key="3">
    <source>
        <dbReference type="Proteomes" id="UP001174909"/>
    </source>
</evidence>